<feature type="compositionally biased region" description="Polar residues" evidence="1">
    <location>
        <begin position="1"/>
        <end position="12"/>
    </location>
</feature>
<proteinExistence type="predicted"/>
<dbReference type="RefSeq" id="WP_048631160.1">
    <property type="nucleotide sequence ID" value="NZ_CVQQ01000002.1"/>
</dbReference>
<sequence>MPSRTGRGQQPPTGRRTNKQRGLGWQHTQNRDRLLARHRDGRPCWWCGKPMWRDATRNPDRRPLHADHTRARSRGGTTADRLLHAVCNEARGDGSRDHDRPAAETVAGRTDADLGPLAMPWPDFDR</sequence>
<evidence type="ECO:0000313" key="2">
    <source>
        <dbReference type="EMBL" id="VEG55640.1"/>
    </source>
</evidence>
<feature type="region of interest" description="Disordered" evidence="1">
    <location>
        <begin position="55"/>
        <end position="126"/>
    </location>
</feature>
<dbReference type="Gene3D" id="1.10.30.50">
    <property type="match status" value="1"/>
</dbReference>
<dbReference type="AlphaFoldDB" id="A0A448ITB0"/>
<dbReference type="KEGG" id="mauu:NCTC10437_03103"/>
<evidence type="ECO:0000256" key="1">
    <source>
        <dbReference type="SAM" id="MobiDB-lite"/>
    </source>
</evidence>
<dbReference type="OrthoDB" id="4208381at2"/>
<dbReference type="STRING" id="1791.GCA_001049355_01241"/>
<reference evidence="2 3" key="1">
    <citation type="submission" date="2018-12" db="EMBL/GenBank/DDBJ databases">
        <authorList>
            <consortium name="Pathogen Informatics"/>
        </authorList>
    </citation>
    <scope>NUCLEOTIDE SEQUENCE [LARGE SCALE GENOMIC DNA]</scope>
    <source>
        <strain evidence="2 3">NCTC10437</strain>
    </source>
</reference>
<keyword evidence="3" id="KW-1185">Reference proteome</keyword>
<name>A0A448ITB0_MYCAU</name>
<feature type="compositionally biased region" description="Basic and acidic residues" evidence="1">
    <location>
        <begin position="90"/>
        <end position="102"/>
    </location>
</feature>
<dbReference type="Proteomes" id="UP000279306">
    <property type="component" value="Chromosome"/>
</dbReference>
<evidence type="ECO:0008006" key="4">
    <source>
        <dbReference type="Google" id="ProtNLM"/>
    </source>
</evidence>
<accession>A0A448ITB0</accession>
<feature type="region of interest" description="Disordered" evidence="1">
    <location>
        <begin position="1"/>
        <end position="33"/>
    </location>
</feature>
<protein>
    <recommendedName>
        <fullName evidence="4">HNH endonuclease</fullName>
    </recommendedName>
</protein>
<gene>
    <name evidence="2" type="ORF">NCTC10437_03103</name>
</gene>
<dbReference type="EMBL" id="LR134356">
    <property type="protein sequence ID" value="VEG55640.1"/>
    <property type="molecule type" value="Genomic_DNA"/>
</dbReference>
<evidence type="ECO:0000313" key="3">
    <source>
        <dbReference type="Proteomes" id="UP000279306"/>
    </source>
</evidence>
<organism evidence="2 3">
    <name type="scientific">Mycolicibacterium aurum</name>
    <name type="common">Mycobacterium aurum</name>
    <dbReference type="NCBI Taxonomy" id="1791"/>
    <lineage>
        <taxon>Bacteria</taxon>
        <taxon>Bacillati</taxon>
        <taxon>Actinomycetota</taxon>
        <taxon>Actinomycetes</taxon>
        <taxon>Mycobacteriales</taxon>
        <taxon>Mycobacteriaceae</taxon>
        <taxon>Mycolicibacterium</taxon>
    </lineage>
</organism>
<feature type="compositionally biased region" description="Basic and acidic residues" evidence="1">
    <location>
        <begin position="55"/>
        <end position="70"/>
    </location>
</feature>